<dbReference type="InterPro" id="IPR017801">
    <property type="entry name" value="DUF3738"/>
</dbReference>
<reference evidence="2 3" key="1">
    <citation type="submission" date="2016-10" db="EMBL/GenBank/DDBJ databases">
        <authorList>
            <person name="de Groot N.N."/>
        </authorList>
    </citation>
    <scope>NUCLEOTIDE SEQUENCE [LARGE SCALE GENOMIC DNA]</scope>
    <source>
        <strain evidence="2 3">DSM 22489</strain>
    </source>
</reference>
<evidence type="ECO:0000313" key="2">
    <source>
        <dbReference type="EMBL" id="SEG02411.1"/>
    </source>
</evidence>
<evidence type="ECO:0000256" key="1">
    <source>
        <dbReference type="SAM" id="SignalP"/>
    </source>
</evidence>
<sequence length="245" mass="26844">MKAWLLLAAIFSSGMAHAQASFAVATIRPSAAQVRFESDGETILLPASIKMRDVSIQTCIKWAYGVQRAQVLGPGLLTSEKYDIEAKADGPATEDQMKAMMQALLAERFGLAFHREKKELRSFALEVAKGGPKLGEKFKQATSDEVPWRANSAMGTTARALTMQEFADFLSGPTEKPVVDKTGLAGRWDFSFDFSKYMLDPPKGLDDFLLVLNTTLQGEMGLKLESEKDVVEVMVVDKVQKASAN</sequence>
<keyword evidence="1" id="KW-0732">Signal</keyword>
<feature type="chain" id="PRO_5009288643" evidence="1">
    <location>
        <begin position="19"/>
        <end position="245"/>
    </location>
</feature>
<dbReference type="AlphaFoldDB" id="A0A1H5WSK2"/>
<gene>
    <name evidence="2" type="ORF">SAMN05421819_1724</name>
</gene>
<dbReference type="OrthoDB" id="117733at2"/>
<dbReference type="NCBIfam" id="TIGR03435">
    <property type="entry name" value="Soli_TIGR03435"/>
    <property type="match status" value="1"/>
</dbReference>
<dbReference type="RefSeq" id="WP_103932615.1">
    <property type="nucleotide sequence ID" value="NZ_FNVA01000002.1"/>
</dbReference>
<dbReference type="Pfam" id="PF12543">
    <property type="entry name" value="DUF3738"/>
    <property type="match status" value="1"/>
</dbReference>
<dbReference type="EMBL" id="FNVA01000002">
    <property type="protein sequence ID" value="SEG02411.1"/>
    <property type="molecule type" value="Genomic_DNA"/>
</dbReference>
<proteinExistence type="predicted"/>
<evidence type="ECO:0000313" key="3">
    <source>
        <dbReference type="Proteomes" id="UP000236728"/>
    </source>
</evidence>
<organism evidence="2 3">
    <name type="scientific">Bryocella elongata</name>
    <dbReference type="NCBI Taxonomy" id="863522"/>
    <lineage>
        <taxon>Bacteria</taxon>
        <taxon>Pseudomonadati</taxon>
        <taxon>Acidobacteriota</taxon>
        <taxon>Terriglobia</taxon>
        <taxon>Terriglobales</taxon>
        <taxon>Acidobacteriaceae</taxon>
        <taxon>Bryocella</taxon>
    </lineage>
</organism>
<name>A0A1H5WSK2_9BACT</name>
<dbReference type="Proteomes" id="UP000236728">
    <property type="component" value="Unassembled WGS sequence"/>
</dbReference>
<keyword evidence="3" id="KW-1185">Reference proteome</keyword>
<protein>
    <submittedName>
        <fullName evidence="2">Soil-associated protein, TIGR03435 family</fullName>
    </submittedName>
</protein>
<accession>A0A1H5WSK2</accession>
<feature type="signal peptide" evidence="1">
    <location>
        <begin position="1"/>
        <end position="18"/>
    </location>
</feature>